<feature type="transmembrane region" description="Helical" evidence="2">
    <location>
        <begin position="32"/>
        <end position="50"/>
    </location>
</feature>
<feature type="compositionally biased region" description="Basic residues" evidence="1">
    <location>
        <begin position="67"/>
        <end position="76"/>
    </location>
</feature>
<comment type="caution">
    <text evidence="3">The sequence shown here is derived from an EMBL/GenBank/DDBJ whole genome shotgun (WGS) entry which is preliminary data.</text>
</comment>
<feature type="region of interest" description="Disordered" evidence="1">
    <location>
        <begin position="59"/>
        <end position="97"/>
    </location>
</feature>
<keyword evidence="2" id="KW-0812">Transmembrane</keyword>
<gene>
    <name evidence="3" type="ORF">COY37_03175</name>
</gene>
<evidence type="ECO:0000256" key="1">
    <source>
        <dbReference type="SAM" id="MobiDB-lite"/>
    </source>
</evidence>
<evidence type="ECO:0000313" key="4">
    <source>
        <dbReference type="Proteomes" id="UP000230956"/>
    </source>
</evidence>
<name>A0A2M7TA34_9ACTN</name>
<protein>
    <submittedName>
        <fullName evidence="3">Uncharacterized protein</fullName>
    </submittedName>
</protein>
<organism evidence="3 4">
    <name type="scientific">Candidatus Aquicultor secundus</name>
    <dbReference type="NCBI Taxonomy" id="1973895"/>
    <lineage>
        <taxon>Bacteria</taxon>
        <taxon>Bacillati</taxon>
        <taxon>Actinomycetota</taxon>
        <taxon>Candidatus Aquicultoria</taxon>
        <taxon>Candidatus Aquicultorales</taxon>
        <taxon>Candidatus Aquicultoraceae</taxon>
        <taxon>Candidatus Aquicultor</taxon>
    </lineage>
</organism>
<proteinExistence type="predicted"/>
<evidence type="ECO:0000313" key="3">
    <source>
        <dbReference type="EMBL" id="PIZ40903.1"/>
    </source>
</evidence>
<dbReference type="AlphaFoldDB" id="A0A2M7TA34"/>
<keyword evidence="2" id="KW-1133">Transmembrane helix</keyword>
<sequence length="97" mass="10991">MVKGKRLFCFSITLGMQAVANAIVYTDDYLLAIGVAPLQFCVKTLLIQTLSNSSKINMKQPVSCRGNKSRRRKTGKPSRFQINPRISQISQDNGWWR</sequence>
<accession>A0A2M7TA34</accession>
<feature type="compositionally biased region" description="Polar residues" evidence="1">
    <location>
        <begin position="80"/>
        <end position="97"/>
    </location>
</feature>
<evidence type="ECO:0000256" key="2">
    <source>
        <dbReference type="SAM" id="Phobius"/>
    </source>
</evidence>
<dbReference type="Proteomes" id="UP000230956">
    <property type="component" value="Unassembled WGS sequence"/>
</dbReference>
<keyword evidence="2" id="KW-0472">Membrane</keyword>
<reference evidence="4" key="1">
    <citation type="submission" date="2017-09" db="EMBL/GenBank/DDBJ databases">
        <title>Depth-based differentiation of microbial function through sediment-hosted aquifers and enrichment of novel symbionts in the deep terrestrial subsurface.</title>
        <authorList>
            <person name="Probst A.J."/>
            <person name="Ladd B."/>
            <person name="Jarett J.K."/>
            <person name="Geller-Mcgrath D.E."/>
            <person name="Sieber C.M.K."/>
            <person name="Emerson J.B."/>
            <person name="Anantharaman K."/>
            <person name="Thomas B.C."/>
            <person name="Malmstrom R."/>
            <person name="Stieglmeier M."/>
            <person name="Klingl A."/>
            <person name="Woyke T."/>
            <person name="Ryan C.M."/>
            <person name="Banfield J.F."/>
        </authorList>
    </citation>
    <scope>NUCLEOTIDE SEQUENCE [LARGE SCALE GENOMIC DNA]</scope>
</reference>
<dbReference type="EMBL" id="PFNG01000076">
    <property type="protein sequence ID" value="PIZ40903.1"/>
    <property type="molecule type" value="Genomic_DNA"/>
</dbReference>